<organism evidence="2">
    <name type="scientific">uncultured Thermomicrobiales bacterium</name>
    <dbReference type="NCBI Taxonomy" id="1645740"/>
    <lineage>
        <taxon>Bacteria</taxon>
        <taxon>Pseudomonadati</taxon>
        <taxon>Thermomicrobiota</taxon>
        <taxon>Thermomicrobia</taxon>
        <taxon>Thermomicrobiales</taxon>
        <taxon>environmental samples</taxon>
    </lineage>
</organism>
<evidence type="ECO:0000256" key="1">
    <source>
        <dbReference type="SAM" id="MobiDB-lite"/>
    </source>
</evidence>
<feature type="region of interest" description="Disordered" evidence="1">
    <location>
        <begin position="1"/>
        <end position="129"/>
    </location>
</feature>
<feature type="non-terminal residue" evidence="2">
    <location>
        <position position="129"/>
    </location>
</feature>
<proteinExistence type="predicted"/>
<dbReference type="GO" id="GO:0016787">
    <property type="term" value="F:hydrolase activity"/>
    <property type="evidence" value="ECO:0007669"/>
    <property type="project" value="UniProtKB-KW"/>
</dbReference>
<sequence length="129" mass="14106">VPRPDPPSGRPLPPGRPRLPRLRSERCPKPGRLRLHLRPSGRRGGRLPLRARDRSLQPLRPGLRRAGRLPARHPSPGSDRGDRQPERQRIRGGLDAVLGPTPALLGGSVSSERGAVARTAHPRDDDLSV</sequence>
<gene>
    <name evidence="2" type="ORF">AVDCRST_MAG19-1839</name>
</gene>
<dbReference type="AlphaFoldDB" id="A0A6J4UV11"/>
<accession>A0A6J4UV11</accession>
<feature type="compositionally biased region" description="Pro residues" evidence="1">
    <location>
        <begin position="1"/>
        <end position="17"/>
    </location>
</feature>
<reference evidence="2" key="1">
    <citation type="submission" date="2020-02" db="EMBL/GenBank/DDBJ databases">
        <authorList>
            <person name="Meier V. D."/>
        </authorList>
    </citation>
    <scope>NUCLEOTIDE SEQUENCE</scope>
    <source>
        <strain evidence="2">AVDCRST_MAG19</strain>
    </source>
</reference>
<feature type="non-terminal residue" evidence="2">
    <location>
        <position position="1"/>
    </location>
</feature>
<feature type="compositionally biased region" description="Basic residues" evidence="1">
    <location>
        <begin position="29"/>
        <end position="45"/>
    </location>
</feature>
<feature type="compositionally biased region" description="Basic residues" evidence="1">
    <location>
        <begin position="62"/>
        <end position="71"/>
    </location>
</feature>
<evidence type="ECO:0000313" key="2">
    <source>
        <dbReference type="EMBL" id="CAA9561554.1"/>
    </source>
</evidence>
<name>A0A6J4UV11_9BACT</name>
<protein>
    <submittedName>
        <fullName evidence="2">Hydrolase, alpha/beta fold family</fullName>
    </submittedName>
</protein>
<dbReference type="EMBL" id="CADCWL010000078">
    <property type="protein sequence ID" value="CAA9561554.1"/>
    <property type="molecule type" value="Genomic_DNA"/>
</dbReference>
<keyword evidence="2" id="KW-0378">Hydrolase</keyword>
<feature type="compositionally biased region" description="Basic and acidic residues" evidence="1">
    <location>
        <begin position="79"/>
        <end position="89"/>
    </location>
</feature>